<sequence>MGEVMTLLDVIEKLEEFDVEATIYSCQPWTPVSKTTVCNEPQTGGLPKEAVDLEASYFLEIAIARDFVEDWLASQTNRPTSAEMCQRIIQYARDDA</sequence>
<dbReference type="AlphaFoldDB" id="A0A918TNN9"/>
<organism evidence="1 2">
    <name type="scientific">Neogemmobacter tilapiae</name>
    <dbReference type="NCBI Taxonomy" id="875041"/>
    <lineage>
        <taxon>Bacteria</taxon>
        <taxon>Pseudomonadati</taxon>
        <taxon>Pseudomonadota</taxon>
        <taxon>Alphaproteobacteria</taxon>
        <taxon>Rhodobacterales</taxon>
        <taxon>Paracoccaceae</taxon>
        <taxon>Neogemmobacter</taxon>
    </lineage>
</organism>
<evidence type="ECO:0000313" key="1">
    <source>
        <dbReference type="EMBL" id="GHC56746.1"/>
    </source>
</evidence>
<protein>
    <submittedName>
        <fullName evidence="1">Uncharacterized protein</fullName>
    </submittedName>
</protein>
<comment type="caution">
    <text evidence="1">The sequence shown here is derived from an EMBL/GenBank/DDBJ whole genome shotgun (WGS) entry which is preliminary data.</text>
</comment>
<evidence type="ECO:0000313" key="2">
    <source>
        <dbReference type="Proteomes" id="UP000638981"/>
    </source>
</evidence>
<reference evidence="1" key="2">
    <citation type="submission" date="2020-09" db="EMBL/GenBank/DDBJ databases">
        <authorList>
            <person name="Sun Q."/>
            <person name="Kim S."/>
        </authorList>
    </citation>
    <scope>NUCLEOTIDE SEQUENCE</scope>
    <source>
        <strain evidence="1">KCTC 23310</strain>
    </source>
</reference>
<keyword evidence="2" id="KW-1185">Reference proteome</keyword>
<accession>A0A918TNN9</accession>
<dbReference type="Proteomes" id="UP000638981">
    <property type="component" value="Unassembled WGS sequence"/>
</dbReference>
<reference evidence="1" key="1">
    <citation type="journal article" date="2014" name="Int. J. Syst. Evol. Microbiol.">
        <title>Complete genome sequence of Corynebacterium casei LMG S-19264T (=DSM 44701T), isolated from a smear-ripened cheese.</title>
        <authorList>
            <consortium name="US DOE Joint Genome Institute (JGI-PGF)"/>
            <person name="Walter F."/>
            <person name="Albersmeier A."/>
            <person name="Kalinowski J."/>
            <person name="Ruckert C."/>
        </authorList>
    </citation>
    <scope>NUCLEOTIDE SEQUENCE</scope>
    <source>
        <strain evidence="1">KCTC 23310</strain>
    </source>
</reference>
<proteinExistence type="predicted"/>
<dbReference type="EMBL" id="BMYJ01000005">
    <property type="protein sequence ID" value="GHC56746.1"/>
    <property type="molecule type" value="Genomic_DNA"/>
</dbReference>
<name>A0A918TNN9_9RHOB</name>
<gene>
    <name evidence="1" type="ORF">GCM10007315_20160</name>
</gene>